<dbReference type="Pfam" id="PF07099">
    <property type="entry name" value="DUF1361"/>
    <property type="match status" value="1"/>
</dbReference>
<dbReference type="EMBL" id="QGQD01000090">
    <property type="protein sequence ID" value="TLC98574.1"/>
    <property type="molecule type" value="Genomic_DNA"/>
</dbReference>
<sequence length="236" mass="27450">MLKTLKNYHIIIYPVILYWCICLLMYLKFPHTLYLMLGWNVLLAALPLFFIGISIYFYNRKMKLCAALFSLSWLLFFPNSIYIITDFIHISNDSLVWIEKAGELSEKGRTVYNTDIFAWFKMFTIGIGCIYGVILGLESLRLFLNMTASFTSHFISWICIAAVSILSGFGVYLGRFLRFNSWDILQPISLIKGILAEMDIFVLQFTLCFAAVILLLFFFYLTIVRLIRSELKIQHS</sequence>
<dbReference type="Proteomes" id="UP000306509">
    <property type="component" value="Unassembled WGS sequence"/>
</dbReference>
<feature type="transmembrane region" description="Helical" evidence="1">
    <location>
        <begin position="33"/>
        <end position="57"/>
    </location>
</feature>
<protein>
    <submittedName>
        <fullName evidence="2">Putative membrane protein</fullName>
    </submittedName>
</protein>
<keyword evidence="3" id="KW-1185">Reference proteome</keyword>
<evidence type="ECO:0000313" key="3">
    <source>
        <dbReference type="Proteomes" id="UP000306509"/>
    </source>
</evidence>
<dbReference type="RefSeq" id="WP_138003738.1">
    <property type="nucleotide sequence ID" value="NZ_QGQD01000090.1"/>
</dbReference>
<keyword evidence="1" id="KW-0812">Transmembrane</keyword>
<comment type="caution">
    <text evidence="2">The sequence shown here is derived from an EMBL/GenBank/DDBJ whole genome shotgun (WGS) entry which is preliminary data.</text>
</comment>
<accession>A0A4U8Q1J5</accession>
<feature type="transmembrane region" description="Helical" evidence="1">
    <location>
        <begin position="200"/>
        <end position="223"/>
    </location>
</feature>
<feature type="transmembrane region" description="Helical" evidence="1">
    <location>
        <begin position="116"/>
        <end position="134"/>
    </location>
</feature>
<proteinExistence type="predicted"/>
<dbReference type="InterPro" id="IPR009793">
    <property type="entry name" value="DUF1361"/>
</dbReference>
<dbReference type="AlphaFoldDB" id="A0A4U8Q1J5"/>
<keyword evidence="1" id="KW-0472">Membrane</keyword>
<dbReference type="STRING" id="180332.GCA_000797495_01217"/>
<gene>
    <name evidence="2" type="ORF">DSM106044_04577</name>
</gene>
<evidence type="ECO:0000313" key="2">
    <source>
        <dbReference type="EMBL" id="TLC98574.1"/>
    </source>
</evidence>
<name>A0A4U8Q1J5_9FIRM</name>
<organism evidence="2 3">
    <name type="scientific">Robinsoniella peoriensis</name>
    <dbReference type="NCBI Taxonomy" id="180332"/>
    <lineage>
        <taxon>Bacteria</taxon>
        <taxon>Bacillati</taxon>
        <taxon>Bacillota</taxon>
        <taxon>Clostridia</taxon>
        <taxon>Lachnospirales</taxon>
        <taxon>Lachnospiraceae</taxon>
        <taxon>Robinsoniella</taxon>
    </lineage>
</organism>
<reference evidence="2 3" key="1">
    <citation type="journal article" date="2019" name="Anaerobe">
        <title>Detection of Robinsoniella peoriensis in multiple bone samples of a trauma patient.</title>
        <authorList>
            <person name="Schrottner P."/>
            <person name="Hartwich K."/>
            <person name="Bunk B."/>
            <person name="Schober I."/>
            <person name="Helbig S."/>
            <person name="Rudolph W.W."/>
            <person name="Gunzer F."/>
        </authorList>
    </citation>
    <scope>NUCLEOTIDE SEQUENCE [LARGE SCALE GENOMIC DNA]</scope>
    <source>
        <strain evidence="2 3">DSM 106044</strain>
    </source>
</reference>
<feature type="transmembrane region" description="Helical" evidence="1">
    <location>
        <begin position="7"/>
        <end position="27"/>
    </location>
</feature>
<evidence type="ECO:0000256" key="1">
    <source>
        <dbReference type="SAM" id="Phobius"/>
    </source>
</evidence>
<keyword evidence="1" id="KW-1133">Transmembrane helix</keyword>
<feature type="transmembrane region" description="Helical" evidence="1">
    <location>
        <begin position="64"/>
        <end position="85"/>
    </location>
</feature>
<feature type="transmembrane region" description="Helical" evidence="1">
    <location>
        <begin position="154"/>
        <end position="173"/>
    </location>
</feature>